<dbReference type="InterPro" id="IPR057588">
    <property type="entry name" value="NWD1/2-like_WH"/>
</dbReference>
<dbReference type="InterPro" id="IPR001680">
    <property type="entry name" value="WD40_rpt"/>
</dbReference>
<evidence type="ECO:0000256" key="2">
    <source>
        <dbReference type="ARBA" id="ARBA00022737"/>
    </source>
</evidence>
<dbReference type="InterPro" id="IPR036322">
    <property type="entry name" value="WD40_repeat_dom_sf"/>
</dbReference>
<feature type="repeat" description="WD" evidence="3">
    <location>
        <begin position="789"/>
        <end position="830"/>
    </location>
</feature>
<dbReference type="Gene3D" id="3.40.50.300">
    <property type="entry name" value="P-loop containing nucleotide triphosphate hydrolases"/>
    <property type="match status" value="1"/>
</dbReference>
<evidence type="ECO:0000313" key="7">
    <source>
        <dbReference type="Proteomes" id="UP000053766"/>
    </source>
</evidence>
<feature type="repeat" description="WD" evidence="3">
    <location>
        <begin position="831"/>
        <end position="872"/>
    </location>
</feature>
<dbReference type="InterPro" id="IPR027417">
    <property type="entry name" value="P-loop_NTPase"/>
</dbReference>
<dbReference type="Pfam" id="PF00400">
    <property type="entry name" value="WD40"/>
    <property type="match status" value="6"/>
</dbReference>
<gene>
    <name evidence="6" type="ORF">DICVIV_05252</name>
</gene>
<dbReference type="InterPro" id="IPR052752">
    <property type="entry name" value="NACHT-WD_repeat"/>
</dbReference>
<feature type="compositionally biased region" description="Basic residues" evidence="4">
    <location>
        <begin position="1"/>
        <end position="11"/>
    </location>
</feature>
<feature type="repeat" description="WD" evidence="3">
    <location>
        <begin position="873"/>
        <end position="914"/>
    </location>
</feature>
<feature type="domain" description="NWD1/2-like winged helix-turn-helix" evidence="5">
    <location>
        <begin position="533"/>
        <end position="621"/>
    </location>
</feature>
<evidence type="ECO:0000256" key="4">
    <source>
        <dbReference type="SAM" id="MobiDB-lite"/>
    </source>
</evidence>
<feature type="region of interest" description="Disordered" evidence="4">
    <location>
        <begin position="1"/>
        <end position="23"/>
    </location>
</feature>
<dbReference type="Pfam" id="PF25469">
    <property type="entry name" value="WHD_NWD1"/>
    <property type="match status" value="1"/>
</dbReference>
<dbReference type="SUPFAM" id="SSF52540">
    <property type="entry name" value="P-loop containing nucleoside triphosphate hydrolases"/>
    <property type="match status" value="1"/>
</dbReference>
<accession>A0A0D8XXX5</accession>
<dbReference type="InterPro" id="IPR015943">
    <property type="entry name" value="WD40/YVTN_repeat-like_dom_sf"/>
</dbReference>
<keyword evidence="7" id="KW-1185">Reference proteome</keyword>
<sequence>MFRRGSSKWKSIRTPVEKNTLSSNQPRSTKIYVAYGDSDEFRLERQTLWMDVLPELQNFAFHSGFDIEWIDPLSEGGQLTEDMVDRIADGSKDNNSWLICLLGDKYGQIGPPNRIPKEEFEAIRSVVFEQSTDLKLLDQHYVLDRVSQKNSYRLNTQLEDWKMKTQLAEVIIKGAKAAFDDVSKMTTECRRRYFWSSLHKVASIAIERNSRCTMILRKFDGIVSDTGKNSTFYETCPESAEQIIALKNLISEKIDKKLIFSHIFTPENGDIAGFFDSRDAEKYRNVLSRQGELKLMAKLRYLRETRIRKYFVVHYTERSKRPWYDRHGLDSEFQELLSAAKNGGVAVLIHGPDICGKTRSLCRLYELTPPESLKIIRFIDLTYSSAFAHELWRNINLQFCALINKDPEKVVKAFTFEDQLKLFDELLTNLNDKILYLFLDDIHLLKHGPFLSTLQNRLKKATSSLAVFLTTSNISSYSTIFNITQTYSINNPNPNEIVEILKSSVISSYISGDQWSMIKQQLIGNNQSILVGEILLDQLLLRKDGVMSGGVQGRLERIEAELGALSVQGFCMYLVLSSHGFTRLEIYDLLCNKIDLTSVVSTTAVFPSLLLDRIIDSLGNMDALKDIALCQFEFIDSTVRTCGMVHLLSMYEECVMHVLHHDLQVLCEKVLIPAIPTVLKDCEQLAAEVIGRLRYTRAENSHFLNTLVEQAMTWVDNYSRQPLLVPLSCWIAPPIMKKCRTFTIKDWKPGLTVLAPTFNHQHVLISGNQAAVGTIYMYHIAAQSLMTTFTGHTGAVTSLSCSTNGSFFVSTSVDKSVRIWSLINGECLKVLNVHTNKVTCCVLASDDSFLVTGSSDSSAKVIDVETGDILRTFTEHTGSVVSLQLTVNNEFLITGSGDFIVQMWCLQTGRCISRMGSLMAPVSCISITSNDAFIVVACEDETLRVFSTVAAQELHELMGHEGRVNALACAQDDCQLFAATRSKVYCYDIHNGKIIDTLDCELPFAVYNIKISSDNFFLFSGCGPRVDIWNIQKRIHDTPDAAEQMGFVTAIALSNDNKIAACGTYDGVVAIWDLDICQCISTVPQMKGVPVSCLAFSVNQTFLLSGNAVGTVSVFECSSGTLHQTYNIHSSEVVSIHPLENYRVLSCDKEGKLSQWEISDNEDLVIISPGVLPPIFVSPNGSRDQSCKLWQISTGYLTQVLVGHEGTVKCVALADDERVVISGAEDKKITCENGWLDAWSTEKGCLLSSFNAHRPIRQVLNSVDANRLLVQLSSCAQLPILCLHNSPANSHPNIQRRWSARSQSISSLGNDYISGGPNVEVKTRDSTTSTTLQIGNGHSVHSSSSPIRPTFDKLDRAQTASAVIDKVRRNQ</sequence>
<evidence type="ECO:0000256" key="3">
    <source>
        <dbReference type="PROSITE-ProRule" id="PRU00221"/>
    </source>
</evidence>
<reference evidence="6 7" key="1">
    <citation type="submission" date="2013-11" db="EMBL/GenBank/DDBJ databases">
        <title>Draft genome of the bovine lungworm Dictyocaulus viviparus.</title>
        <authorList>
            <person name="Mitreva M."/>
        </authorList>
    </citation>
    <scope>NUCLEOTIDE SEQUENCE [LARGE SCALE GENOMIC DNA]</scope>
    <source>
        <strain evidence="6 7">HannoverDv2000</strain>
    </source>
</reference>
<dbReference type="CDD" id="cd00200">
    <property type="entry name" value="WD40"/>
    <property type="match status" value="1"/>
</dbReference>
<dbReference type="PANTHER" id="PTHR19871">
    <property type="entry name" value="BETA TRANSDUCIN-RELATED PROTEIN"/>
    <property type="match status" value="1"/>
</dbReference>
<evidence type="ECO:0000256" key="1">
    <source>
        <dbReference type="ARBA" id="ARBA00022574"/>
    </source>
</evidence>
<evidence type="ECO:0000259" key="5">
    <source>
        <dbReference type="Pfam" id="PF25469"/>
    </source>
</evidence>
<protein>
    <submittedName>
        <fullName evidence="6">WD domain, G-beta repeat protein</fullName>
    </submittedName>
</protein>
<dbReference type="PANTHER" id="PTHR19871:SF38">
    <property type="entry name" value="PROTEIN QUI-1"/>
    <property type="match status" value="1"/>
</dbReference>
<dbReference type="EMBL" id="KN716261">
    <property type="protein sequence ID" value="KJH48624.1"/>
    <property type="molecule type" value="Genomic_DNA"/>
</dbReference>
<proteinExistence type="predicted"/>
<keyword evidence="2" id="KW-0677">Repeat</keyword>
<dbReference type="SUPFAM" id="SSF50978">
    <property type="entry name" value="WD40 repeat-like"/>
    <property type="match status" value="2"/>
</dbReference>
<feature type="repeat" description="WD" evidence="3">
    <location>
        <begin position="1041"/>
        <end position="1082"/>
    </location>
</feature>
<dbReference type="PROSITE" id="PS50294">
    <property type="entry name" value="WD_REPEATS_REGION"/>
    <property type="match status" value="2"/>
</dbReference>
<dbReference type="Proteomes" id="UP000053766">
    <property type="component" value="Unassembled WGS sequence"/>
</dbReference>
<feature type="repeat" description="WD" evidence="3">
    <location>
        <begin position="1201"/>
        <end position="1229"/>
    </location>
</feature>
<organism evidence="6 7">
    <name type="scientific">Dictyocaulus viviparus</name>
    <name type="common">Bovine lungworm</name>
    <dbReference type="NCBI Taxonomy" id="29172"/>
    <lineage>
        <taxon>Eukaryota</taxon>
        <taxon>Metazoa</taxon>
        <taxon>Ecdysozoa</taxon>
        <taxon>Nematoda</taxon>
        <taxon>Chromadorea</taxon>
        <taxon>Rhabditida</taxon>
        <taxon>Rhabditina</taxon>
        <taxon>Rhabditomorpha</taxon>
        <taxon>Strongyloidea</taxon>
        <taxon>Metastrongylidae</taxon>
        <taxon>Dictyocaulus</taxon>
    </lineage>
</organism>
<keyword evidence="1 3" id="KW-0853">WD repeat</keyword>
<evidence type="ECO:0000313" key="6">
    <source>
        <dbReference type="EMBL" id="KJH48624.1"/>
    </source>
</evidence>
<feature type="compositionally biased region" description="Polar residues" evidence="4">
    <location>
        <begin position="1327"/>
        <end position="1347"/>
    </location>
</feature>
<dbReference type="STRING" id="29172.A0A0D8XXX5"/>
<dbReference type="SMART" id="SM00320">
    <property type="entry name" value="WD40"/>
    <property type="match status" value="10"/>
</dbReference>
<feature type="region of interest" description="Disordered" evidence="4">
    <location>
        <begin position="1327"/>
        <end position="1350"/>
    </location>
</feature>
<name>A0A0D8XXX5_DICVI</name>
<dbReference type="PROSITE" id="PS50082">
    <property type="entry name" value="WD_REPEATS_2"/>
    <property type="match status" value="5"/>
</dbReference>
<reference evidence="7" key="2">
    <citation type="journal article" date="2016" name="Sci. Rep.">
        <title>Dictyocaulus viviparus genome, variome and transcriptome elucidate lungworm biology and support future intervention.</title>
        <authorList>
            <person name="McNulty S.N."/>
            <person name="Strube C."/>
            <person name="Rosa B.A."/>
            <person name="Martin J.C."/>
            <person name="Tyagi R."/>
            <person name="Choi Y.J."/>
            <person name="Wang Q."/>
            <person name="Hallsworth Pepin K."/>
            <person name="Zhang X."/>
            <person name="Ozersky P."/>
            <person name="Wilson R.K."/>
            <person name="Sternberg P.W."/>
            <person name="Gasser R.B."/>
            <person name="Mitreva M."/>
        </authorList>
    </citation>
    <scope>NUCLEOTIDE SEQUENCE [LARGE SCALE GENOMIC DNA]</scope>
    <source>
        <strain evidence="7">HannoverDv2000</strain>
    </source>
</reference>
<dbReference type="OrthoDB" id="9990676at2759"/>
<dbReference type="Gene3D" id="2.130.10.10">
    <property type="entry name" value="YVTN repeat-like/Quinoprotein amine dehydrogenase"/>
    <property type="match status" value="4"/>
</dbReference>